<reference evidence="1" key="1">
    <citation type="submission" date="2021-07" db="EMBL/GenBank/DDBJ databases">
        <title>Genomic diversity and antimicrobial resistance of Prevotella spp. isolated from chronic lung disease airways.</title>
        <authorList>
            <person name="Webb K.A."/>
            <person name="Olagoke O.S."/>
            <person name="Baird T."/>
            <person name="Neill J."/>
            <person name="Pham A."/>
            <person name="Wells T.J."/>
            <person name="Ramsay K.A."/>
            <person name="Bell S.C."/>
            <person name="Sarovich D.S."/>
            <person name="Price E.P."/>
        </authorList>
    </citation>
    <scope>NUCLEOTIDE SEQUENCE</scope>
    <source>
        <strain evidence="1">SCHI0047.S.3</strain>
    </source>
</reference>
<dbReference type="RefSeq" id="WP_219426650.1">
    <property type="nucleotide sequence ID" value="NZ_JAHXQY010000020.1"/>
</dbReference>
<name>A0AAW4NP24_9BACT</name>
<gene>
    <name evidence="1" type="ORF">KZY68_11930</name>
</gene>
<evidence type="ECO:0000313" key="1">
    <source>
        <dbReference type="EMBL" id="MBW4866691.1"/>
    </source>
</evidence>
<organism evidence="1 2">
    <name type="scientific">Segatella salivae</name>
    <dbReference type="NCBI Taxonomy" id="228604"/>
    <lineage>
        <taxon>Bacteria</taxon>
        <taxon>Pseudomonadati</taxon>
        <taxon>Bacteroidota</taxon>
        <taxon>Bacteroidia</taxon>
        <taxon>Bacteroidales</taxon>
        <taxon>Prevotellaceae</taxon>
        <taxon>Segatella</taxon>
    </lineage>
</organism>
<evidence type="ECO:0000313" key="2">
    <source>
        <dbReference type="Proteomes" id="UP001196873"/>
    </source>
</evidence>
<comment type="caution">
    <text evidence="1">The sequence shown here is derived from an EMBL/GenBank/DDBJ whole genome shotgun (WGS) entry which is preliminary data.</text>
</comment>
<proteinExistence type="predicted"/>
<accession>A0AAW4NP24</accession>
<dbReference type="EMBL" id="JAHXRF010000020">
    <property type="protein sequence ID" value="MBW4866691.1"/>
    <property type="molecule type" value="Genomic_DNA"/>
</dbReference>
<dbReference type="AlphaFoldDB" id="A0AAW4NP24"/>
<protein>
    <submittedName>
        <fullName evidence="1">Uncharacterized protein</fullName>
    </submittedName>
</protein>
<dbReference type="Proteomes" id="UP001196873">
    <property type="component" value="Unassembled WGS sequence"/>
</dbReference>
<sequence length="83" mass="9839">MKTIFLSDNFKGVQSFCKENGLSFSKKQAENNHFDVEVAVENDNFVDFRVFDPFQKIFDGYVYPDGWSNWFLDYVSEDEEEDE</sequence>